<feature type="region of interest" description="Disordered" evidence="2">
    <location>
        <begin position="264"/>
        <end position="293"/>
    </location>
</feature>
<dbReference type="Pfam" id="PF00795">
    <property type="entry name" value="CN_hydrolase"/>
    <property type="match status" value="1"/>
</dbReference>
<dbReference type="EMBL" id="MVHF01000002">
    <property type="protein sequence ID" value="ORA39236.1"/>
    <property type="molecule type" value="Genomic_DNA"/>
</dbReference>
<evidence type="ECO:0000259" key="3">
    <source>
        <dbReference type="PROSITE" id="PS50263"/>
    </source>
</evidence>
<dbReference type="Proteomes" id="UP000192448">
    <property type="component" value="Unassembled WGS sequence"/>
</dbReference>
<dbReference type="STRING" id="1927124.BST13_02940"/>
<evidence type="ECO:0000256" key="1">
    <source>
        <dbReference type="ARBA" id="ARBA00022801"/>
    </source>
</evidence>
<organism evidence="4 5">
    <name type="scientific">Mycobacterium aquaticum</name>
    <dbReference type="NCBI Taxonomy" id="1927124"/>
    <lineage>
        <taxon>Bacteria</taxon>
        <taxon>Bacillati</taxon>
        <taxon>Actinomycetota</taxon>
        <taxon>Actinomycetes</taxon>
        <taxon>Mycobacteriales</taxon>
        <taxon>Mycobacteriaceae</taxon>
        <taxon>Mycobacterium</taxon>
    </lineage>
</organism>
<gene>
    <name evidence="4" type="ORF">BST13_02940</name>
</gene>
<dbReference type="SUPFAM" id="SSF56317">
    <property type="entry name" value="Carbon-nitrogen hydrolase"/>
    <property type="match status" value="1"/>
</dbReference>
<evidence type="ECO:0000313" key="4">
    <source>
        <dbReference type="EMBL" id="ORA39236.1"/>
    </source>
</evidence>
<reference evidence="4 5" key="1">
    <citation type="submission" date="2017-02" db="EMBL/GenBank/DDBJ databases">
        <title>The new phylogeny of genus Mycobacterium.</title>
        <authorList>
            <person name="Tortoli E."/>
            <person name="Trovato A."/>
            <person name="Cirillo D.M."/>
        </authorList>
    </citation>
    <scope>NUCLEOTIDE SEQUENCE [LARGE SCALE GENOMIC DNA]</scope>
    <source>
        <strain evidence="4 5">RW6</strain>
    </source>
</reference>
<dbReference type="PANTHER" id="PTHR43674">
    <property type="entry name" value="NITRILASE C965.09-RELATED"/>
    <property type="match status" value="1"/>
</dbReference>
<dbReference type="GO" id="GO:0050126">
    <property type="term" value="F:N-carbamoylputrescine amidase activity"/>
    <property type="evidence" value="ECO:0007669"/>
    <property type="project" value="TreeGrafter"/>
</dbReference>
<dbReference type="PANTHER" id="PTHR43674:SF2">
    <property type="entry name" value="BETA-UREIDOPROPIONASE"/>
    <property type="match status" value="1"/>
</dbReference>
<comment type="caution">
    <text evidence="4">The sequence shown here is derived from an EMBL/GenBank/DDBJ whole genome shotgun (WGS) entry which is preliminary data.</text>
</comment>
<feature type="domain" description="CN hydrolase" evidence="3">
    <location>
        <begin position="5"/>
        <end position="258"/>
    </location>
</feature>
<keyword evidence="5" id="KW-1185">Reference proteome</keyword>
<protein>
    <recommendedName>
        <fullName evidence="3">CN hydrolase domain-containing protein</fullName>
    </recommendedName>
</protein>
<proteinExistence type="predicted"/>
<dbReference type="InterPro" id="IPR036526">
    <property type="entry name" value="C-N_Hydrolase_sf"/>
</dbReference>
<dbReference type="InterPro" id="IPR003010">
    <property type="entry name" value="C-N_Hydrolase"/>
</dbReference>
<accession>A0A1X0BBN0</accession>
<dbReference type="InterPro" id="IPR050345">
    <property type="entry name" value="Aliph_Amidase/BUP"/>
</dbReference>
<dbReference type="PROSITE" id="PS50263">
    <property type="entry name" value="CN_HYDROLASE"/>
    <property type="match status" value="1"/>
</dbReference>
<sequence>MTAPCTVACAQLALDVADPAATRERTCTAIADAFHSGANIIVVPELANSGYAFHDLHEARRAAEDTDGPTLRTWAQLAHDFSGVVIGGFAEQADDEALHNSVAIVTEDGVAGIYRKIHLWDRENDWFHPGSAMPPVVATRFGAVSTAVCYDVYFPEFTRAIALSGAELLAVPTNAPRRVPGSTTATPASGGFPTPIQLAIYATMAHQNGIYVAACDRAGEERGIEWIGASGVFSPDGWMLATPPAGYGTGTLFAQCRLADSRNKQRGNRNDLFADRRPEVYDHTTTKGTTHGR</sequence>
<name>A0A1X0BBN0_9MYCO</name>
<dbReference type="GO" id="GO:0033388">
    <property type="term" value="P:putrescine biosynthetic process from arginine"/>
    <property type="evidence" value="ECO:0007669"/>
    <property type="project" value="TreeGrafter"/>
</dbReference>
<dbReference type="RefSeq" id="WP_083160437.1">
    <property type="nucleotide sequence ID" value="NZ_MVHF01000002.1"/>
</dbReference>
<evidence type="ECO:0000256" key="2">
    <source>
        <dbReference type="SAM" id="MobiDB-lite"/>
    </source>
</evidence>
<feature type="compositionally biased region" description="Basic and acidic residues" evidence="2">
    <location>
        <begin position="264"/>
        <end position="285"/>
    </location>
</feature>
<evidence type="ECO:0000313" key="5">
    <source>
        <dbReference type="Proteomes" id="UP000192448"/>
    </source>
</evidence>
<dbReference type="AlphaFoldDB" id="A0A1X0BBN0"/>
<dbReference type="Gene3D" id="3.60.110.10">
    <property type="entry name" value="Carbon-nitrogen hydrolase"/>
    <property type="match status" value="1"/>
</dbReference>
<keyword evidence="1" id="KW-0378">Hydrolase</keyword>